<dbReference type="SUPFAM" id="SSF51735">
    <property type="entry name" value="NAD(P)-binding Rossmann-fold domains"/>
    <property type="match status" value="1"/>
</dbReference>
<evidence type="ECO:0000256" key="6">
    <source>
        <dbReference type="ARBA" id="ARBA00022801"/>
    </source>
</evidence>
<dbReference type="UniPathway" id="UPA00193"/>
<evidence type="ECO:0000256" key="9">
    <source>
        <dbReference type="ARBA" id="ARBA00023102"/>
    </source>
</evidence>
<dbReference type="InterPro" id="IPR000672">
    <property type="entry name" value="THF_DH/CycHdrlase"/>
</dbReference>
<reference evidence="15 16" key="1">
    <citation type="submission" date="2017-09" db="EMBL/GenBank/DDBJ databases">
        <authorList>
            <person name="DeBolt S."/>
            <person name="Huntemann M."/>
            <person name="Clum A."/>
            <person name="Pillay M."/>
            <person name="Palaniappan K."/>
            <person name="Varghese N."/>
            <person name="Mikhailova N."/>
            <person name="Stamatis D."/>
            <person name="Reddy T."/>
            <person name="Daum C."/>
            <person name="Shapiro N."/>
            <person name="Ivanova N."/>
            <person name="Kyrpides N."/>
            <person name="Woyke T."/>
        </authorList>
    </citation>
    <scope>NUCLEOTIDE SEQUENCE [LARGE SCALE GENOMIC DNA]</scope>
    <source>
        <strain evidence="15 16">A2-S9</strain>
    </source>
</reference>
<dbReference type="GO" id="GO:0004477">
    <property type="term" value="F:methenyltetrahydrofolate cyclohydrolase activity"/>
    <property type="evidence" value="ECO:0007669"/>
    <property type="project" value="UniProtKB-UniRule"/>
</dbReference>
<dbReference type="GO" id="GO:0006164">
    <property type="term" value="P:purine nucleotide biosynthetic process"/>
    <property type="evidence" value="ECO:0007669"/>
    <property type="project" value="UniProtKB-KW"/>
</dbReference>
<feature type="binding site" evidence="12">
    <location>
        <begin position="190"/>
        <end position="192"/>
    </location>
    <ligand>
        <name>NADP(+)</name>
        <dbReference type="ChEBI" id="CHEBI:58349"/>
    </ligand>
</feature>
<sequence length="330" mass="34688">MAEGFLSLSALFPQTTVTLLTSSLPTPARDIDGKAISAQVLDEVREEVLLLASQQIYPALAVLLVGDDPASHVYVRNKLLRAKEVGIRSLEYRLPEDASQTQVLDLLARLNADATVNGILVQLPLPAHIDEAAVIHAIDPIKDVDGFHRENVGGLVQGIEVLTPCTPSGCMRLLHETCGDLSGLHAVVIGRSNIVGKPMATLLLQANCSVSVVHSRSVDAPALCRLADIVVAAVGRPQLIDASWLKPGAVVIDVGINRITTETGTRLVGDVDYASARTVASAITPVPGGVGPMTIAYLLKNTLVASQLQRSKANAGGNLPPMAVAQLQPS</sequence>
<dbReference type="FunFam" id="3.40.50.720:FF:000006">
    <property type="entry name" value="Bifunctional protein FolD"/>
    <property type="match status" value="1"/>
</dbReference>
<evidence type="ECO:0000313" key="15">
    <source>
        <dbReference type="EMBL" id="PFG72360.1"/>
    </source>
</evidence>
<dbReference type="PROSITE" id="PS00767">
    <property type="entry name" value="THF_DHG_CYH_2"/>
    <property type="match status" value="1"/>
</dbReference>
<keyword evidence="4 12" id="KW-0028">Amino-acid biosynthesis</keyword>
<dbReference type="InterPro" id="IPR020867">
    <property type="entry name" value="THF_DH/CycHdrlase_CS"/>
</dbReference>
<dbReference type="GO" id="GO:0009086">
    <property type="term" value="P:methionine biosynthetic process"/>
    <property type="evidence" value="ECO:0007669"/>
    <property type="project" value="UniProtKB-KW"/>
</dbReference>
<dbReference type="InterPro" id="IPR020630">
    <property type="entry name" value="THF_DH/CycHdrlase_cat_dom"/>
</dbReference>
<dbReference type="NCBIfam" id="NF010785">
    <property type="entry name" value="PRK14188.1"/>
    <property type="match status" value="1"/>
</dbReference>
<comment type="caution">
    <text evidence="12">Lacks conserved residue(s) required for the propagation of feature annotation.</text>
</comment>
<protein>
    <recommendedName>
        <fullName evidence="12">Bifunctional protein FolD</fullName>
    </recommendedName>
    <domain>
        <recommendedName>
            <fullName evidence="12">Methylenetetrahydrofolate dehydrogenase</fullName>
            <ecNumber evidence="12">1.5.1.5</ecNumber>
        </recommendedName>
    </domain>
    <domain>
        <recommendedName>
            <fullName evidence="12">Methenyltetrahydrofolate cyclohydrolase</fullName>
            <ecNumber evidence="12">3.5.4.9</ecNumber>
        </recommendedName>
    </domain>
</protein>
<proteinExistence type="inferred from homology"/>
<comment type="catalytic activity">
    <reaction evidence="12">
        <text>(6R)-5,10-methenyltetrahydrofolate + H2O = (6R)-10-formyltetrahydrofolate + H(+)</text>
        <dbReference type="Rhea" id="RHEA:23700"/>
        <dbReference type="ChEBI" id="CHEBI:15377"/>
        <dbReference type="ChEBI" id="CHEBI:15378"/>
        <dbReference type="ChEBI" id="CHEBI:57455"/>
        <dbReference type="ChEBI" id="CHEBI:195366"/>
        <dbReference type="EC" id="3.5.4.9"/>
    </reaction>
</comment>
<dbReference type="PANTHER" id="PTHR48099:SF5">
    <property type="entry name" value="C-1-TETRAHYDROFOLATE SYNTHASE, CYTOPLASMIC"/>
    <property type="match status" value="1"/>
</dbReference>
<comment type="catalytic activity">
    <reaction evidence="12">
        <text>(6R)-5,10-methylene-5,6,7,8-tetrahydrofolate + NADP(+) = (6R)-5,10-methenyltetrahydrofolate + NADPH</text>
        <dbReference type="Rhea" id="RHEA:22812"/>
        <dbReference type="ChEBI" id="CHEBI:15636"/>
        <dbReference type="ChEBI" id="CHEBI:57455"/>
        <dbReference type="ChEBI" id="CHEBI:57783"/>
        <dbReference type="ChEBI" id="CHEBI:58349"/>
        <dbReference type="EC" id="1.5.1.5"/>
    </reaction>
</comment>
<dbReference type="InterPro" id="IPR036291">
    <property type="entry name" value="NAD(P)-bd_dom_sf"/>
</dbReference>
<dbReference type="GO" id="GO:0004488">
    <property type="term" value="F:methylenetetrahydrofolate dehydrogenase (NADP+) activity"/>
    <property type="evidence" value="ECO:0007669"/>
    <property type="project" value="UniProtKB-UniRule"/>
</dbReference>
<dbReference type="EC" id="3.5.4.9" evidence="12"/>
<keyword evidence="5 12" id="KW-0658">Purine biosynthesis</keyword>
<evidence type="ECO:0000256" key="12">
    <source>
        <dbReference type="HAMAP-Rule" id="MF_01576"/>
    </source>
</evidence>
<evidence type="ECO:0000256" key="5">
    <source>
        <dbReference type="ARBA" id="ARBA00022755"/>
    </source>
</evidence>
<dbReference type="InterPro" id="IPR046346">
    <property type="entry name" value="Aminoacid_DH-like_N_sf"/>
</dbReference>
<dbReference type="PROSITE" id="PS00766">
    <property type="entry name" value="THF_DHG_CYH_1"/>
    <property type="match status" value="1"/>
</dbReference>
<evidence type="ECO:0000256" key="1">
    <source>
        <dbReference type="ARBA" id="ARBA00004777"/>
    </source>
</evidence>
<keyword evidence="7 12" id="KW-0521">NADP</keyword>
<dbReference type="SUPFAM" id="SSF53223">
    <property type="entry name" value="Aminoacid dehydrogenase-like, N-terminal domain"/>
    <property type="match status" value="1"/>
</dbReference>
<keyword evidence="3 12" id="KW-0554">One-carbon metabolism</keyword>
<evidence type="ECO:0000256" key="10">
    <source>
        <dbReference type="ARBA" id="ARBA00023167"/>
    </source>
</evidence>
<evidence type="ECO:0000256" key="2">
    <source>
        <dbReference type="ARBA" id="ARBA00011738"/>
    </source>
</evidence>
<dbReference type="NCBIfam" id="NF010783">
    <property type="entry name" value="PRK14186.1"/>
    <property type="match status" value="1"/>
</dbReference>
<dbReference type="GO" id="GO:0035999">
    <property type="term" value="P:tetrahydrofolate interconversion"/>
    <property type="evidence" value="ECO:0007669"/>
    <property type="project" value="UniProtKB-UniRule"/>
</dbReference>
<keyword evidence="10 12" id="KW-0486">Methionine biosynthesis</keyword>
<dbReference type="GO" id="GO:0000105">
    <property type="term" value="P:L-histidine biosynthetic process"/>
    <property type="evidence" value="ECO:0007669"/>
    <property type="project" value="UniProtKB-KW"/>
</dbReference>
<comment type="caution">
    <text evidence="15">The sequence shown here is derived from an EMBL/GenBank/DDBJ whole genome shotgun (WGS) entry which is preliminary data.</text>
</comment>
<dbReference type="HAMAP" id="MF_01576">
    <property type="entry name" value="THF_DHG_CYH"/>
    <property type="match status" value="1"/>
</dbReference>
<keyword evidence="8 12" id="KW-0560">Oxidoreductase</keyword>
<comment type="pathway">
    <text evidence="1 12">One-carbon metabolism; tetrahydrofolate interconversion.</text>
</comment>
<evidence type="ECO:0000259" key="14">
    <source>
        <dbReference type="Pfam" id="PF02882"/>
    </source>
</evidence>
<evidence type="ECO:0000256" key="3">
    <source>
        <dbReference type="ARBA" id="ARBA00022563"/>
    </source>
</evidence>
<accession>A0A7Z1GVU6</accession>
<dbReference type="FunFam" id="3.40.50.10860:FF:000005">
    <property type="entry name" value="C-1-tetrahydrofolate synthase, cytoplasmic, putative"/>
    <property type="match status" value="1"/>
</dbReference>
<evidence type="ECO:0000313" key="16">
    <source>
        <dbReference type="Proteomes" id="UP000221580"/>
    </source>
</evidence>
<dbReference type="InterPro" id="IPR020631">
    <property type="entry name" value="THF_DH/CycHdrlase_NAD-bd_dom"/>
</dbReference>
<comment type="subunit">
    <text evidence="2 12">Homodimer.</text>
</comment>
<comment type="similarity">
    <text evidence="12">Belongs to the tetrahydrofolate dehydrogenase/cyclohydrolase family.</text>
</comment>
<keyword evidence="11 12" id="KW-0511">Multifunctional enzyme</keyword>
<feature type="domain" description="Tetrahydrofolate dehydrogenase/cyclohydrolase NAD(P)-binding" evidence="14">
    <location>
        <begin position="164"/>
        <end position="308"/>
    </location>
</feature>
<gene>
    <name evidence="12" type="primary">folD</name>
    <name evidence="15" type="ORF">DM05_2750</name>
</gene>
<evidence type="ECO:0000256" key="4">
    <source>
        <dbReference type="ARBA" id="ARBA00022605"/>
    </source>
</evidence>
<dbReference type="Proteomes" id="UP000221580">
    <property type="component" value="Unassembled WGS sequence"/>
</dbReference>
<feature type="binding site" evidence="12">
    <location>
        <position position="256"/>
    </location>
    <ligand>
        <name>NADP(+)</name>
        <dbReference type="ChEBI" id="CHEBI:58349"/>
    </ligand>
</feature>
<evidence type="ECO:0000256" key="7">
    <source>
        <dbReference type="ARBA" id="ARBA00022857"/>
    </source>
</evidence>
<evidence type="ECO:0000259" key="13">
    <source>
        <dbReference type="Pfam" id="PF00763"/>
    </source>
</evidence>
<dbReference type="EC" id="1.5.1.5" evidence="12"/>
<dbReference type="PRINTS" id="PR00085">
    <property type="entry name" value="THFDHDRGNASE"/>
</dbReference>
<evidence type="ECO:0000256" key="8">
    <source>
        <dbReference type="ARBA" id="ARBA00023002"/>
    </source>
</evidence>
<dbReference type="GO" id="GO:0005829">
    <property type="term" value="C:cytosol"/>
    <property type="evidence" value="ECO:0007669"/>
    <property type="project" value="TreeGrafter"/>
</dbReference>
<dbReference type="AlphaFoldDB" id="A0A7Z1GVU6"/>
<reference evidence="15 16" key="2">
    <citation type="submission" date="2017-10" db="EMBL/GenBank/DDBJ databases">
        <title>Bacterial endophytes that colonize and modify switchgrass growth.</title>
        <authorList>
            <person name="Debolt S."/>
        </authorList>
    </citation>
    <scope>NUCLEOTIDE SEQUENCE [LARGE SCALE GENOMIC DNA]</scope>
    <source>
        <strain evidence="15 16">A2-S9</strain>
    </source>
</reference>
<dbReference type="Pfam" id="PF00763">
    <property type="entry name" value="THF_DHG_CYH"/>
    <property type="match status" value="1"/>
</dbReference>
<keyword evidence="6 12" id="KW-0378">Hydrolase</keyword>
<keyword evidence="9 12" id="KW-0368">Histidine biosynthesis</keyword>
<dbReference type="Gene3D" id="3.40.50.10860">
    <property type="entry name" value="Leucine Dehydrogenase, chain A, domain 1"/>
    <property type="match status" value="1"/>
</dbReference>
<comment type="function">
    <text evidence="12">Catalyzes the oxidation of 5,10-methylenetetrahydrofolate to 5,10-methenyltetrahydrofolate and then the hydrolysis of 5,10-methenyltetrahydrofolate to 10-formyltetrahydrofolate.</text>
</comment>
<dbReference type="CDD" id="cd01080">
    <property type="entry name" value="NAD_bind_m-THF_DH_Cyclohyd"/>
    <property type="match status" value="1"/>
</dbReference>
<dbReference type="PANTHER" id="PTHR48099">
    <property type="entry name" value="C-1-TETRAHYDROFOLATE SYNTHASE, CYTOPLASMIC-RELATED"/>
    <property type="match status" value="1"/>
</dbReference>
<dbReference type="Gene3D" id="3.40.50.720">
    <property type="entry name" value="NAD(P)-binding Rossmann-like Domain"/>
    <property type="match status" value="1"/>
</dbReference>
<feature type="domain" description="Tetrahydrofolate dehydrogenase/cyclohydrolase catalytic" evidence="13">
    <location>
        <begin position="31"/>
        <end position="145"/>
    </location>
</feature>
<dbReference type="EMBL" id="PDJN01000001">
    <property type="protein sequence ID" value="PFG72360.1"/>
    <property type="molecule type" value="Genomic_DNA"/>
</dbReference>
<name>A0A7Z1GVU6_9PSED</name>
<evidence type="ECO:0000256" key="11">
    <source>
        <dbReference type="ARBA" id="ARBA00023268"/>
    </source>
</evidence>
<dbReference type="Pfam" id="PF02882">
    <property type="entry name" value="THF_DHG_CYH_C"/>
    <property type="match status" value="1"/>
</dbReference>
<organism evidence="15 16">
    <name type="scientific">Pseudomonas poae</name>
    <dbReference type="NCBI Taxonomy" id="200451"/>
    <lineage>
        <taxon>Bacteria</taxon>
        <taxon>Pseudomonadati</taxon>
        <taxon>Pseudomonadota</taxon>
        <taxon>Gammaproteobacteria</taxon>
        <taxon>Pseudomonadales</taxon>
        <taxon>Pseudomonadaceae</taxon>
        <taxon>Pseudomonas</taxon>
    </lineage>
</organism>